<reference evidence="3" key="1">
    <citation type="submission" date="2021-08" db="EMBL/GenBank/DDBJ databases">
        <title>WGS assembly of Ceratopteris richardii.</title>
        <authorList>
            <person name="Marchant D.B."/>
            <person name="Chen G."/>
            <person name="Jenkins J."/>
            <person name="Shu S."/>
            <person name="Leebens-Mack J."/>
            <person name="Grimwood J."/>
            <person name="Schmutz J."/>
            <person name="Soltis P."/>
            <person name="Soltis D."/>
            <person name="Chen Z.-H."/>
        </authorList>
    </citation>
    <scope>NUCLEOTIDE SEQUENCE</scope>
    <source>
        <strain evidence="3">Whitten #5841</strain>
        <tissue evidence="3">Leaf</tissue>
    </source>
</reference>
<feature type="chain" id="PRO_5035922402" evidence="2">
    <location>
        <begin position="32"/>
        <end position="162"/>
    </location>
</feature>
<feature type="region of interest" description="Disordered" evidence="1">
    <location>
        <begin position="79"/>
        <end position="139"/>
    </location>
</feature>
<evidence type="ECO:0000313" key="3">
    <source>
        <dbReference type="EMBL" id="KAH7432420.1"/>
    </source>
</evidence>
<proteinExistence type="predicted"/>
<sequence length="162" mass="15605">MFYSRTAAMTGKWWTVAVVVLVAVASSTVRGGENGGVRNLLSTRVEQSVTCPAGPCGGQILTCPLLCYTTEGHGFFSSGPDGGSGFGGSPGAPGAPGSGGAGGRGGPGGGFGGTPGSPGSPGAGGAGGPGGSGGSFKDELDPILRKDPCQFDCVKCVVSCNF</sequence>
<dbReference type="Proteomes" id="UP000825935">
    <property type="component" value="Chromosome 7"/>
</dbReference>
<gene>
    <name evidence="3" type="ORF">KP509_07G021600</name>
</gene>
<protein>
    <submittedName>
        <fullName evidence="3">Uncharacterized protein</fullName>
    </submittedName>
</protein>
<dbReference type="AlphaFoldDB" id="A0A8T2UD17"/>
<name>A0A8T2UD17_CERRI</name>
<feature type="signal peptide" evidence="2">
    <location>
        <begin position="1"/>
        <end position="31"/>
    </location>
</feature>
<keyword evidence="4" id="KW-1185">Reference proteome</keyword>
<organism evidence="3 4">
    <name type="scientific">Ceratopteris richardii</name>
    <name type="common">Triangle waterfern</name>
    <dbReference type="NCBI Taxonomy" id="49495"/>
    <lineage>
        <taxon>Eukaryota</taxon>
        <taxon>Viridiplantae</taxon>
        <taxon>Streptophyta</taxon>
        <taxon>Embryophyta</taxon>
        <taxon>Tracheophyta</taxon>
        <taxon>Polypodiopsida</taxon>
        <taxon>Polypodiidae</taxon>
        <taxon>Polypodiales</taxon>
        <taxon>Pteridineae</taxon>
        <taxon>Pteridaceae</taxon>
        <taxon>Parkerioideae</taxon>
        <taxon>Ceratopteris</taxon>
    </lineage>
</organism>
<accession>A0A8T2UD17</accession>
<evidence type="ECO:0000256" key="1">
    <source>
        <dbReference type="SAM" id="MobiDB-lite"/>
    </source>
</evidence>
<comment type="caution">
    <text evidence="3">The sequence shown here is derived from an EMBL/GenBank/DDBJ whole genome shotgun (WGS) entry which is preliminary data.</text>
</comment>
<evidence type="ECO:0000256" key="2">
    <source>
        <dbReference type="SAM" id="SignalP"/>
    </source>
</evidence>
<evidence type="ECO:0000313" key="4">
    <source>
        <dbReference type="Proteomes" id="UP000825935"/>
    </source>
</evidence>
<keyword evidence="2" id="KW-0732">Signal</keyword>
<feature type="compositionally biased region" description="Gly residues" evidence="1">
    <location>
        <begin position="80"/>
        <end position="134"/>
    </location>
</feature>
<dbReference type="EMBL" id="CM035412">
    <property type="protein sequence ID" value="KAH7432420.1"/>
    <property type="molecule type" value="Genomic_DNA"/>
</dbReference>